<evidence type="ECO:0000256" key="4">
    <source>
        <dbReference type="ARBA" id="ARBA00023145"/>
    </source>
</evidence>
<dbReference type="GO" id="GO:0006508">
    <property type="term" value="P:proteolysis"/>
    <property type="evidence" value="ECO:0007669"/>
    <property type="project" value="InterPro"/>
</dbReference>
<dbReference type="EMBL" id="KZ613495">
    <property type="protein sequence ID" value="PMD18294.1"/>
    <property type="molecule type" value="Genomic_DNA"/>
</dbReference>
<keyword evidence="3" id="KW-0378">Hydrolase</keyword>
<keyword evidence="7" id="KW-1185">Reference proteome</keyword>
<dbReference type="GO" id="GO:0004197">
    <property type="term" value="F:cysteine-type endopeptidase activity"/>
    <property type="evidence" value="ECO:0007669"/>
    <property type="project" value="InterPro"/>
</dbReference>
<organism evidence="6 7">
    <name type="scientific">Hyaloscypha hepaticicola</name>
    <dbReference type="NCBI Taxonomy" id="2082293"/>
    <lineage>
        <taxon>Eukaryota</taxon>
        <taxon>Fungi</taxon>
        <taxon>Dikarya</taxon>
        <taxon>Ascomycota</taxon>
        <taxon>Pezizomycotina</taxon>
        <taxon>Leotiomycetes</taxon>
        <taxon>Helotiales</taxon>
        <taxon>Hyaloscyphaceae</taxon>
        <taxon>Hyaloscypha</taxon>
    </lineage>
</organism>
<dbReference type="AlphaFoldDB" id="A0A2J6PWE4"/>
<accession>A0A2J6PWE4</accession>
<keyword evidence="3" id="KW-0788">Thiol protease</keyword>
<dbReference type="GO" id="GO:0005737">
    <property type="term" value="C:cytoplasm"/>
    <property type="evidence" value="ECO:0007669"/>
    <property type="project" value="TreeGrafter"/>
</dbReference>
<evidence type="ECO:0000313" key="7">
    <source>
        <dbReference type="Proteomes" id="UP000235672"/>
    </source>
</evidence>
<gene>
    <name evidence="6" type="ORF">NA56DRAFT_648059</name>
</gene>
<dbReference type="GO" id="GO:0006915">
    <property type="term" value="P:apoptotic process"/>
    <property type="evidence" value="ECO:0007669"/>
    <property type="project" value="UniProtKB-KW"/>
</dbReference>
<evidence type="ECO:0000256" key="2">
    <source>
        <dbReference type="ARBA" id="ARBA00022703"/>
    </source>
</evidence>
<protein>
    <submittedName>
        <fullName evidence="6">Peptidase C14</fullName>
    </submittedName>
</protein>
<keyword evidence="4" id="KW-0865">Zymogen</keyword>
<dbReference type="Proteomes" id="UP000235672">
    <property type="component" value="Unassembled WGS sequence"/>
</dbReference>
<evidence type="ECO:0000256" key="3">
    <source>
        <dbReference type="ARBA" id="ARBA00022807"/>
    </source>
</evidence>
<dbReference type="PANTHER" id="PTHR48104">
    <property type="entry name" value="METACASPASE-4"/>
    <property type="match status" value="1"/>
</dbReference>
<keyword evidence="3" id="KW-0645">Protease</keyword>
<feature type="domain" description="Peptidase C14 caspase" evidence="5">
    <location>
        <begin position="3"/>
        <end position="307"/>
    </location>
</feature>
<dbReference type="InterPro" id="IPR050452">
    <property type="entry name" value="Metacaspase"/>
</dbReference>
<dbReference type="Pfam" id="PF00656">
    <property type="entry name" value="Peptidase_C14"/>
    <property type="match status" value="1"/>
</dbReference>
<proteinExistence type="inferred from homology"/>
<dbReference type="Gene3D" id="3.40.50.12660">
    <property type="match status" value="2"/>
</dbReference>
<evidence type="ECO:0000259" key="5">
    <source>
        <dbReference type="Pfam" id="PF00656"/>
    </source>
</evidence>
<comment type="similarity">
    <text evidence="1">Belongs to the peptidase C14B family.</text>
</comment>
<dbReference type="PANTHER" id="PTHR48104:SF30">
    <property type="entry name" value="METACASPASE-1"/>
    <property type="match status" value="1"/>
</dbReference>
<dbReference type="OrthoDB" id="3223806at2759"/>
<dbReference type="InterPro" id="IPR011600">
    <property type="entry name" value="Pept_C14_caspase"/>
</dbReference>
<sequence>MPRRKALIIGINYFGSSHQLNGCINDAMNIRNFLIQDRGFSPAPHDMVLLTDEPQNRGTPFFPTGANIMAAFHWLVTGNNPGDSVWLSYSGHGGQVKDPDGDRESGLDDTICPVDFESQGQIDSDTLHKAIVSPMIREARLTVLFDCCHSGSAIELPYVYQPNSQGEVNLVDNVKQGINLASGAINLLRGGFSAAKIQDAKVLLGGAKSFFAGLQHRPAADVNEDGLGEENFVEPWKHEGKDVWMFSGCADNQTSADTSIAGAATGAMSHVFIATMRANPRQSYVQVLQNTRQSLANKYKQIPQLSVGGLYNLNQPVAF</sequence>
<dbReference type="InterPro" id="IPR029030">
    <property type="entry name" value="Caspase-like_dom_sf"/>
</dbReference>
<evidence type="ECO:0000256" key="1">
    <source>
        <dbReference type="ARBA" id="ARBA00009005"/>
    </source>
</evidence>
<dbReference type="SUPFAM" id="SSF52129">
    <property type="entry name" value="Caspase-like"/>
    <property type="match status" value="1"/>
</dbReference>
<name>A0A2J6PWE4_9HELO</name>
<reference evidence="6 7" key="1">
    <citation type="submission" date="2016-05" db="EMBL/GenBank/DDBJ databases">
        <title>A degradative enzymes factory behind the ericoid mycorrhizal symbiosis.</title>
        <authorList>
            <consortium name="DOE Joint Genome Institute"/>
            <person name="Martino E."/>
            <person name="Morin E."/>
            <person name="Grelet G."/>
            <person name="Kuo A."/>
            <person name="Kohler A."/>
            <person name="Daghino S."/>
            <person name="Barry K."/>
            <person name="Choi C."/>
            <person name="Cichocki N."/>
            <person name="Clum A."/>
            <person name="Copeland A."/>
            <person name="Hainaut M."/>
            <person name="Haridas S."/>
            <person name="Labutti K."/>
            <person name="Lindquist E."/>
            <person name="Lipzen A."/>
            <person name="Khouja H.-R."/>
            <person name="Murat C."/>
            <person name="Ohm R."/>
            <person name="Olson A."/>
            <person name="Spatafora J."/>
            <person name="Veneault-Fourrey C."/>
            <person name="Henrissat B."/>
            <person name="Grigoriev I."/>
            <person name="Martin F."/>
            <person name="Perotto S."/>
        </authorList>
    </citation>
    <scope>NUCLEOTIDE SEQUENCE [LARGE SCALE GENOMIC DNA]</scope>
    <source>
        <strain evidence="6 7">UAMH 7357</strain>
    </source>
</reference>
<keyword evidence="2" id="KW-0053">Apoptosis</keyword>
<evidence type="ECO:0000313" key="6">
    <source>
        <dbReference type="EMBL" id="PMD18294.1"/>
    </source>
</evidence>